<protein>
    <submittedName>
        <fullName evidence="7">Protein SCO1/2</fullName>
    </submittedName>
</protein>
<feature type="chain" id="PRO_5038719331" evidence="5">
    <location>
        <begin position="20"/>
        <end position="198"/>
    </location>
</feature>
<evidence type="ECO:0000256" key="4">
    <source>
        <dbReference type="PIRSR" id="PIRSR603782-2"/>
    </source>
</evidence>
<dbReference type="PROSITE" id="PS51257">
    <property type="entry name" value="PROKAR_LIPOPROTEIN"/>
    <property type="match status" value="1"/>
</dbReference>
<feature type="domain" description="Thioredoxin" evidence="6">
    <location>
        <begin position="34"/>
        <end position="198"/>
    </location>
</feature>
<dbReference type="InterPro" id="IPR036249">
    <property type="entry name" value="Thioredoxin-like_sf"/>
</dbReference>
<dbReference type="PROSITE" id="PS51352">
    <property type="entry name" value="THIOREDOXIN_2"/>
    <property type="match status" value="1"/>
</dbReference>
<evidence type="ECO:0000256" key="5">
    <source>
        <dbReference type="SAM" id="SignalP"/>
    </source>
</evidence>
<keyword evidence="5" id="KW-0732">Signal</keyword>
<keyword evidence="2 3" id="KW-0186">Copper</keyword>
<dbReference type="SUPFAM" id="SSF52833">
    <property type="entry name" value="Thioredoxin-like"/>
    <property type="match status" value="1"/>
</dbReference>
<evidence type="ECO:0000313" key="8">
    <source>
        <dbReference type="Proteomes" id="UP000184184"/>
    </source>
</evidence>
<keyword evidence="3" id="KW-0479">Metal-binding</keyword>
<dbReference type="GO" id="GO:0046872">
    <property type="term" value="F:metal ion binding"/>
    <property type="evidence" value="ECO:0007669"/>
    <property type="project" value="UniProtKB-KW"/>
</dbReference>
<dbReference type="InterPro" id="IPR003782">
    <property type="entry name" value="SCO1/SenC"/>
</dbReference>
<feature type="binding site" evidence="3">
    <location>
        <position position="162"/>
    </location>
    <ligand>
        <name>Cu cation</name>
        <dbReference type="ChEBI" id="CHEBI:23378"/>
    </ligand>
</feature>
<keyword evidence="4" id="KW-1015">Disulfide bond</keyword>
<dbReference type="Pfam" id="PF02630">
    <property type="entry name" value="SCO1-SenC"/>
    <property type="match status" value="1"/>
</dbReference>
<evidence type="ECO:0000256" key="2">
    <source>
        <dbReference type="ARBA" id="ARBA00023008"/>
    </source>
</evidence>
<dbReference type="CDD" id="cd02968">
    <property type="entry name" value="SCO"/>
    <property type="match status" value="1"/>
</dbReference>
<keyword evidence="8" id="KW-1185">Reference proteome</keyword>
<dbReference type="RefSeq" id="WP_244535145.1">
    <property type="nucleotide sequence ID" value="NZ_FRCZ01000002.1"/>
</dbReference>
<name>A0A1M7MDC0_9BACI</name>
<feature type="disulfide bond" description="Redox-active" evidence="4">
    <location>
        <begin position="72"/>
        <end position="76"/>
    </location>
</feature>
<feature type="binding site" evidence="3">
    <location>
        <position position="76"/>
    </location>
    <ligand>
        <name>Cu cation</name>
        <dbReference type="ChEBI" id="CHEBI:23378"/>
    </ligand>
</feature>
<comment type="similarity">
    <text evidence="1">Belongs to the SCO1/2 family.</text>
</comment>
<organism evidence="7 8">
    <name type="scientific">Gracilibacillus kekensis</name>
    <dbReference type="NCBI Taxonomy" id="1027249"/>
    <lineage>
        <taxon>Bacteria</taxon>
        <taxon>Bacillati</taxon>
        <taxon>Bacillota</taxon>
        <taxon>Bacilli</taxon>
        <taxon>Bacillales</taxon>
        <taxon>Bacillaceae</taxon>
        <taxon>Gracilibacillus</taxon>
    </lineage>
</organism>
<dbReference type="PANTHER" id="PTHR12151">
    <property type="entry name" value="ELECTRON TRANSPORT PROTIN SCO1/SENC FAMILY MEMBER"/>
    <property type="match status" value="1"/>
</dbReference>
<evidence type="ECO:0000313" key="7">
    <source>
        <dbReference type="EMBL" id="SHM88830.1"/>
    </source>
</evidence>
<reference evidence="7 8" key="1">
    <citation type="submission" date="2016-11" db="EMBL/GenBank/DDBJ databases">
        <authorList>
            <person name="Jaros S."/>
            <person name="Januszkiewicz K."/>
            <person name="Wedrychowicz H."/>
        </authorList>
    </citation>
    <scope>NUCLEOTIDE SEQUENCE [LARGE SCALE GENOMIC DNA]</scope>
    <source>
        <strain evidence="7 8">CGMCC 1.10681</strain>
    </source>
</reference>
<sequence>MLKKVWIALPFIIILTACGGNNILGENNQSNNENEFSYEVEDFTFTNQDGEEFSKSELDGKYWIANMIFTNCETICPPMTANMARLQGLLEEENMDAELVSFSVDPDNDSPKVLREYIEQRGGTFDNWHALTGYSNEEIKSFAQNSFKAFVEKPENSDQVIHVKTFYLVSPEGNAIKGYNGEKADNMKKIVEDIKSLN</sequence>
<feature type="signal peptide" evidence="5">
    <location>
        <begin position="1"/>
        <end position="19"/>
    </location>
</feature>
<evidence type="ECO:0000259" key="6">
    <source>
        <dbReference type="PROSITE" id="PS51352"/>
    </source>
</evidence>
<dbReference type="Proteomes" id="UP000184184">
    <property type="component" value="Unassembled WGS sequence"/>
</dbReference>
<gene>
    <name evidence="7" type="ORF">SAMN05216179_1170</name>
</gene>
<dbReference type="InterPro" id="IPR013766">
    <property type="entry name" value="Thioredoxin_domain"/>
</dbReference>
<dbReference type="EMBL" id="FRCZ01000002">
    <property type="protein sequence ID" value="SHM88830.1"/>
    <property type="molecule type" value="Genomic_DNA"/>
</dbReference>
<dbReference type="AlphaFoldDB" id="A0A1M7MDC0"/>
<evidence type="ECO:0000256" key="1">
    <source>
        <dbReference type="ARBA" id="ARBA00010996"/>
    </source>
</evidence>
<dbReference type="Gene3D" id="3.40.30.10">
    <property type="entry name" value="Glutaredoxin"/>
    <property type="match status" value="1"/>
</dbReference>
<dbReference type="STRING" id="1027249.SAMN05216179_1170"/>
<evidence type="ECO:0000256" key="3">
    <source>
        <dbReference type="PIRSR" id="PIRSR603782-1"/>
    </source>
</evidence>
<feature type="binding site" evidence="3">
    <location>
        <position position="72"/>
    </location>
    <ligand>
        <name>Cu cation</name>
        <dbReference type="ChEBI" id="CHEBI:23378"/>
    </ligand>
</feature>
<dbReference type="PANTHER" id="PTHR12151:SF25">
    <property type="entry name" value="LINALOOL DEHYDRATASE_ISOMERASE DOMAIN-CONTAINING PROTEIN"/>
    <property type="match status" value="1"/>
</dbReference>
<proteinExistence type="inferred from homology"/>
<accession>A0A1M7MDC0</accession>